<evidence type="ECO:0000313" key="4">
    <source>
        <dbReference type="Proteomes" id="UP001172101"/>
    </source>
</evidence>
<evidence type="ECO:0000256" key="1">
    <source>
        <dbReference type="SAM" id="MobiDB-lite"/>
    </source>
</evidence>
<keyword evidence="4" id="KW-1185">Reference proteome</keyword>
<organism evidence="3 4">
    <name type="scientific">Lasiosphaeria miniovina</name>
    <dbReference type="NCBI Taxonomy" id="1954250"/>
    <lineage>
        <taxon>Eukaryota</taxon>
        <taxon>Fungi</taxon>
        <taxon>Dikarya</taxon>
        <taxon>Ascomycota</taxon>
        <taxon>Pezizomycotina</taxon>
        <taxon>Sordariomycetes</taxon>
        <taxon>Sordariomycetidae</taxon>
        <taxon>Sordariales</taxon>
        <taxon>Lasiosphaeriaceae</taxon>
        <taxon>Lasiosphaeria</taxon>
    </lineage>
</organism>
<dbReference type="RefSeq" id="XP_060289876.1">
    <property type="nucleotide sequence ID" value="XM_060440538.1"/>
</dbReference>
<protein>
    <recommendedName>
        <fullName evidence="2">DUF7025 domain-containing protein</fullName>
    </recommendedName>
</protein>
<evidence type="ECO:0000313" key="3">
    <source>
        <dbReference type="EMBL" id="KAK0703017.1"/>
    </source>
</evidence>
<comment type="caution">
    <text evidence="3">The sequence shown here is derived from an EMBL/GenBank/DDBJ whole genome shotgun (WGS) entry which is preliminary data.</text>
</comment>
<dbReference type="EMBL" id="JAUIRO010000008">
    <property type="protein sequence ID" value="KAK0703017.1"/>
    <property type="molecule type" value="Genomic_DNA"/>
</dbReference>
<dbReference type="Pfam" id="PF22942">
    <property type="entry name" value="DUF7025"/>
    <property type="match status" value="1"/>
</dbReference>
<dbReference type="PANTHER" id="PTHR46411">
    <property type="entry name" value="FAMILY ATPASE, PUTATIVE-RELATED"/>
    <property type="match status" value="1"/>
</dbReference>
<proteinExistence type="predicted"/>
<accession>A0AA39ZSW0</accession>
<dbReference type="AlphaFoldDB" id="A0AA39ZSW0"/>
<reference evidence="3" key="1">
    <citation type="submission" date="2023-06" db="EMBL/GenBank/DDBJ databases">
        <title>Genome-scale phylogeny and comparative genomics of the fungal order Sordariales.</title>
        <authorList>
            <consortium name="Lawrence Berkeley National Laboratory"/>
            <person name="Hensen N."/>
            <person name="Bonometti L."/>
            <person name="Westerberg I."/>
            <person name="Brannstrom I.O."/>
            <person name="Guillou S."/>
            <person name="Cros-Aarteil S."/>
            <person name="Calhoun S."/>
            <person name="Haridas S."/>
            <person name="Kuo A."/>
            <person name="Mondo S."/>
            <person name="Pangilinan J."/>
            <person name="Riley R."/>
            <person name="LaButti K."/>
            <person name="Andreopoulos B."/>
            <person name="Lipzen A."/>
            <person name="Chen C."/>
            <person name="Yanf M."/>
            <person name="Daum C."/>
            <person name="Ng V."/>
            <person name="Clum A."/>
            <person name="Steindorff A."/>
            <person name="Ohm R."/>
            <person name="Martin F."/>
            <person name="Silar P."/>
            <person name="Natvig D."/>
            <person name="Lalanne C."/>
            <person name="Gautier V."/>
            <person name="Ament-velasquez S.L."/>
            <person name="Kruys A."/>
            <person name="Hutchinson M.I."/>
            <person name="Powell A.J."/>
            <person name="Barry K."/>
            <person name="Miller A.N."/>
            <person name="Grigoriev I.V."/>
            <person name="Debuchy R."/>
            <person name="Gladieux P."/>
            <person name="Thoren M.H."/>
            <person name="Johannesson H."/>
        </authorList>
    </citation>
    <scope>NUCLEOTIDE SEQUENCE</scope>
    <source>
        <strain evidence="3">SMH2392-1A</strain>
    </source>
</reference>
<feature type="region of interest" description="Disordered" evidence="1">
    <location>
        <begin position="335"/>
        <end position="361"/>
    </location>
</feature>
<feature type="domain" description="DUF7025" evidence="2">
    <location>
        <begin position="185"/>
        <end position="279"/>
    </location>
</feature>
<evidence type="ECO:0000259" key="2">
    <source>
        <dbReference type="Pfam" id="PF22942"/>
    </source>
</evidence>
<dbReference type="GeneID" id="85323808"/>
<name>A0AA39ZSW0_9PEZI</name>
<dbReference type="Proteomes" id="UP001172101">
    <property type="component" value="Unassembled WGS sequence"/>
</dbReference>
<sequence>MDFIDEVADNIKEGLFHLAKRDRNQQQTSYGKKAQSKSFFRDRKNEGKNEILYTDQVPVMLPDNKKAKYDSLCIQKFKDSTQSFISHGFQAHKTTHIKIQSRFLCAELRPIFRDYDVDFNDEDGILTFEPFEPLYFKRYDIWRRARQLEESVEDDAAGAEAQEHLEFIIKDVLNDDMYDLIKDADELHEQGQITWNLLWTLFPHHSLVIANNAWGYQQAYQVLGFKYIKDETMSPLFFDITYQYIHFDAFRYRFVKANLTIPHFTGKRRINELDVYPTDRVPNPTKLRSELTARGRLMLDYQDVHHIQILPALLDSSRENYDEILKDLGRADAISTQPSQDSRRPASGSAVDSRRRPSKETQAMNRILVEMEDDNLLLTCPLLHAFSLRSKKWIAFYDNAYAHLVADDNRKSLLLSLVKSQLIVSEVPEDPIPEKGFI</sequence>
<dbReference type="InterPro" id="IPR054289">
    <property type="entry name" value="DUF7025"/>
</dbReference>
<dbReference type="PANTHER" id="PTHR46411:SF2">
    <property type="entry name" value="AAA+ ATPASE DOMAIN-CONTAINING PROTEIN"/>
    <property type="match status" value="1"/>
</dbReference>
<gene>
    <name evidence="3" type="ORF">B0T26DRAFT_680778</name>
</gene>